<proteinExistence type="predicted"/>
<reference evidence="1 2" key="1">
    <citation type="submission" date="2020-11" db="EMBL/GenBank/DDBJ databases">
        <authorList>
            <person name="Wallbank WR R."/>
            <person name="Pardo Diaz C."/>
            <person name="Kozak K."/>
            <person name="Martin S."/>
            <person name="Jiggins C."/>
            <person name="Moest M."/>
            <person name="Warren A I."/>
            <person name="Generalovic N T."/>
            <person name="Byers J.R.P. K."/>
            <person name="Montejo-Kovacevich G."/>
            <person name="Yen C E."/>
        </authorList>
    </citation>
    <scope>NUCLEOTIDE SEQUENCE [LARGE SCALE GENOMIC DNA]</scope>
</reference>
<dbReference type="EMBL" id="LR899010">
    <property type="protein sequence ID" value="CAD7081656.1"/>
    <property type="molecule type" value="Genomic_DNA"/>
</dbReference>
<evidence type="ECO:0000313" key="2">
    <source>
        <dbReference type="Proteomes" id="UP000594454"/>
    </source>
</evidence>
<keyword evidence="2" id="KW-1185">Reference proteome</keyword>
<sequence>MSEITTNEESVRFSNNSYFVKVFSLQFGWLSINTTYDLERNANAPWNPTLQNFVFGALDHIIPTGAIFFSHPQTVD</sequence>
<accession>A0A7R8UIX1</accession>
<protein>
    <submittedName>
        <fullName evidence="1">Uncharacterized protein</fullName>
    </submittedName>
</protein>
<gene>
    <name evidence="1" type="ORF">HERILL_LOCUS4752</name>
</gene>
<dbReference type="InParanoid" id="A0A7R8UIX1"/>
<evidence type="ECO:0000313" key="1">
    <source>
        <dbReference type="EMBL" id="CAD7081656.1"/>
    </source>
</evidence>
<organism evidence="1 2">
    <name type="scientific">Hermetia illucens</name>
    <name type="common">Black soldier fly</name>
    <dbReference type="NCBI Taxonomy" id="343691"/>
    <lineage>
        <taxon>Eukaryota</taxon>
        <taxon>Metazoa</taxon>
        <taxon>Ecdysozoa</taxon>
        <taxon>Arthropoda</taxon>
        <taxon>Hexapoda</taxon>
        <taxon>Insecta</taxon>
        <taxon>Pterygota</taxon>
        <taxon>Neoptera</taxon>
        <taxon>Endopterygota</taxon>
        <taxon>Diptera</taxon>
        <taxon>Brachycera</taxon>
        <taxon>Stratiomyomorpha</taxon>
        <taxon>Stratiomyidae</taxon>
        <taxon>Hermetiinae</taxon>
        <taxon>Hermetia</taxon>
    </lineage>
</organism>
<dbReference type="AlphaFoldDB" id="A0A7R8UIX1"/>
<dbReference type="Proteomes" id="UP000594454">
    <property type="component" value="Chromosome 2"/>
</dbReference>
<name>A0A7R8UIX1_HERIL</name>